<evidence type="ECO:0000259" key="11">
    <source>
        <dbReference type="Pfam" id="PF07992"/>
    </source>
</evidence>
<protein>
    <submittedName>
        <fullName evidence="12">2,4-dienoyl-CoA reductase-like NADH-dependent reductase (Old Yellow Enzyme family)/thioredoxin reductase</fullName>
    </submittedName>
</protein>
<evidence type="ECO:0000256" key="5">
    <source>
        <dbReference type="ARBA" id="ARBA00022643"/>
    </source>
</evidence>
<comment type="caution">
    <text evidence="12">The sequence shown here is derived from an EMBL/GenBank/DDBJ whole genome shotgun (WGS) entry which is preliminary data.</text>
</comment>
<dbReference type="GO" id="GO:0046872">
    <property type="term" value="F:metal ion binding"/>
    <property type="evidence" value="ECO:0007669"/>
    <property type="project" value="UniProtKB-KW"/>
</dbReference>
<evidence type="ECO:0000313" key="13">
    <source>
        <dbReference type="Proteomes" id="UP000571950"/>
    </source>
</evidence>
<evidence type="ECO:0000256" key="6">
    <source>
        <dbReference type="ARBA" id="ARBA00022723"/>
    </source>
</evidence>
<dbReference type="RefSeq" id="WP_246343419.1">
    <property type="nucleotide sequence ID" value="NZ_BSPS01000001.1"/>
</dbReference>
<dbReference type="EMBL" id="JACIDT010000004">
    <property type="protein sequence ID" value="MBB3925862.1"/>
    <property type="molecule type" value="Genomic_DNA"/>
</dbReference>
<dbReference type="Gene3D" id="3.40.50.720">
    <property type="entry name" value="NAD(P)-binding Rossmann-like Domain"/>
    <property type="match status" value="1"/>
</dbReference>
<dbReference type="PANTHER" id="PTHR42917">
    <property type="entry name" value="2,4-DIENOYL-COA REDUCTASE"/>
    <property type="match status" value="1"/>
</dbReference>
<dbReference type="CDD" id="cd02803">
    <property type="entry name" value="OYE_like_FMN_family"/>
    <property type="match status" value="1"/>
</dbReference>
<dbReference type="GO" id="GO:0010181">
    <property type="term" value="F:FMN binding"/>
    <property type="evidence" value="ECO:0007669"/>
    <property type="project" value="InterPro"/>
</dbReference>
<evidence type="ECO:0000256" key="7">
    <source>
        <dbReference type="ARBA" id="ARBA00023002"/>
    </source>
</evidence>
<dbReference type="GO" id="GO:0051536">
    <property type="term" value="F:iron-sulfur cluster binding"/>
    <property type="evidence" value="ECO:0007669"/>
    <property type="project" value="UniProtKB-KW"/>
</dbReference>
<dbReference type="PRINTS" id="PR00368">
    <property type="entry name" value="FADPNR"/>
</dbReference>
<dbReference type="AlphaFoldDB" id="A0A7W6BJ02"/>
<sequence>MTMAYPHLFQPIQIGPLRLRNRLVMAPMESHLGHADGSVSPEQIAYYRERALGGTGLVVVEFTCVDGTDGFSSMAPQLRLDNERYRSGHGKLVDAIKGAGAKACIQLSHAGRQSRESVIGRTPVAPSAVPLRSPYLDTVPRALEEEEIHRIIASYAHAAGLAVASGYDAVMLHGAHGYLLQQFLSPLVNRRGDAWGGDFERRLRFPLEVVKAVKARLGGRALLYRMSVADFLDGGLTVEDAERIAPRLCEAGVDAIDISCGSLDRVDVIVEPMSVPEGWRLPMARRIRAATGKPVICAGVMRWPDKAEQAIADGDTDCVSLGRALLADPMWPIKAQRGDAADIRPCTSCNWCIRETGANRGVGCAENPRCGHETDPPIGAFGKGRRAVVVGAGPGGMAAALMLDQAGFSVSLYERRATLGGNLLTSATPPNKEKLFWYNDFLQRRIEKSGVEIHTGVHVDAALVRSLAPDALVLANGSRMAPLELERSGNLPVAPAYQALLGDIDLPASSEACPILIYGGGETGTETAEFLAKQGHKVVIATRSDACFLARNAEPLYRMQLLQRIGANEAIRIKDKRVLMAIDGDHVLLSHDGTSEVQPAAAVLLAHGLVADTTLADELRGSDFATISIGDAVEVARIGEAVRDAYRAVHHLRRLLLCPEPLAC</sequence>
<evidence type="ECO:0000256" key="2">
    <source>
        <dbReference type="ARBA" id="ARBA00001966"/>
    </source>
</evidence>
<keyword evidence="7" id="KW-0560">Oxidoreductase</keyword>
<reference evidence="12 13" key="1">
    <citation type="submission" date="2020-08" db="EMBL/GenBank/DDBJ databases">
        <title>Genomic Encyclopedia of Type Strains, Phase IV (KMG-IV): sequencing the most valuable type-strain genomes for metagenomic binning, comparative biology and taxonomic classification.</title>
        <authorList>
            <person name="Goeker M."/>
        </authorList>
    </citation>
    <scope>NUCLEOTIDE SEQUENCE [LARGE SCALE GENOMIC DNA]</scope>
    <source>
        <strain evidence="12 13">DSM 26189</strain>
    </source>
</reference>
<keyword evidence="13" id="KW-1185">Reference proteome</keyword>
<feature type="domain" description="FAD/NAD(P)-binding" evidence="11">
    <location>
        <begin position="387"/>
        <end position="618"/>
    </location>
</feature>
<keyword evidence="9" id="KW-0411">Iron-sulfur</keyword>
<evidence type="ECO:0000256" key="3">
    <source>
        <dbReference type="ARBA" id="ARBA00011048"/>
    </source>
</evidence>
<evidence type="ECO:0000256" key="4">
    <source>
        <dbReference type="ARBA" id="ARBA00022630"/>
    </source>
</evidence>
<dbReference type="PANTHER" id="PTHR42917:SF2">
    <property type="entry name" value="2,4-DIENOYL-COA REDUCTASE [(2E)-ENOYL-COA-PRODUCING]"/>
    <property type="match status" value="1"/>
</dbReference>
<dbReference type="Pfam" id="PF00724">
    <property type="entry name" value="Oxidored_FMN"/>
    <property type="match status" value="1"/>
</dbReference>
<dbReference type="SUPFAM" id="SSF51395">
    <property type="entry name" value="FMN-linked oxidoreductases"/>
    <property type="match status" value="1"/>
</dbReference>
<dbReference type="GO" id="GO:0016491">
    <property type="term" value="F:oxidoreductase activity"/>
    <property type="evidence" value="ECO:0007669"/>
    <property type="project" value="UniProtKB-KW"/>
</dbReference>
<organism evidence="12 13">
    <name type="scientific">Sphingobium jiangsuense</name>
    <dbReference type="NCBI Taxonomy" id="870476"/>
    <lineage>
        <taxon>Bacteria</taxon>
        <taxon>Pseudomonadati</taxon>
        <taxon>Pseudomonadota</taxon>
        <taxon>Alphaproteobacteria</taxon>
        <taxon>Sphingomonadales</taxon>
        <taxon>Sphingomonadaceae</taxon>
        <taxon>Sphingobium</taxon>
    </lineage>
</organism>
<evidence type="ECO:0000259" key="10">
    <source>
        <dbReference type="Pfam" id="PF00724"/>
    </source>
</evidence>
<dbReference type="Gene3D" id="3.50.50.60">
    <property type="entry name" value="FAD/NAD(P)-binding domain"/>
    <property type="match status" value="1"/>
</dbReference>
<feature type="domain" description="NADH:flavin oxidoreductase/NADH oxidase N-terminal" evidence="10">
    <location>
        <begin position="8"/>
        <end position="338"/>
    </location>
</feature>
<proteinExistence type="inferred from homology"/>
<dbReference type="SUPFAM" id="SSF51905">
    <property type="entry name" value="FAD/NAD(P)-binding domain"/>
    <property type="match status" value="1"/>
</dbReference>
<keyword evidence="8" id="KW-0408">Iron</keyword>
<comment type="similarity">
    <text evidence="3">In the N-terminal section; belongs to the NADH:flavin oxidoreductase/NADH oxidase family.</text>
</comment>
<comment type="cofactor">
    <cofactor evidence="2">
        <name>[4Fe-4S] cluster</name>
        <dbReference type="ChEBI" id="CHEBI:49883"/>
    </cofactor>
</comment>
<dbReference type="InterPro" id="IPR036188">
    <property type="entry name" value="FAD/NAD-bd_sf"/>
</dbReference>
<comment type="cofactor">
    <cofactor evidence="1">
        <name>FMN</name>
        <dbReference type="ChEBI" id="CHEBI:58210"/>
    </cofactor>
</comment>
<dbReference type="Proteomes" id="UP000571950">
    <property type="component" value="Unassembled WGS sequence"/>
</dbReference>
<gene>
    <name evidence="12" type="ORF">GGR43_001577</name>
</gene>
<evidence type="ECO:0000313" key="12">
    <source>
        <dbReference type="EMBL" id="MBB3925862.1"/>
    </source>
</evidence>
<dbReference type="InterPro" id="IPR051793">
    <property type="entry name" value="NADH:flavin_oxidoreductase"/>
</dbReference>
<evidence type="ECO:0000256" key="8">
    <source>
        <dbReference type="ARBA" id="ARBA00023004"/>
    </source>
</evidence>
<evidence type="ECO:0000256" key="1">
    <source>
        <dbReference type="ARBA" id="ARBA00001917"/>
    </source>
</evidence>
<dbReference type="InterPro" id="IPR023753">
    <property type="entry name" value="FAD/NAD-binding_dom"/>
</dbReference>
<name>A0A7W6BJ02_9SPHN</name>
<dbReference type="InterPro" id="IPR001155">
    <property type="entry name" value="OxRdtase_FMN_N"/>
</dbReference>
<keyword evidence="5" id="KW-0288">FMN</keyword>
<dbReference type="PRINTS" id="PR00469">
    <property type="entry name" value="PNDRDTASEII"/>
</dbReference>
<evidence type="ECO:0000256" key="9">
    <source>
        <dbReference type="ARBA" id="ARBA00023014"/>
    </source>
</evidence>
<accession>A0A7W6BJ02</accession>
<keyword evidence="6" id="KW-0479">Metal-binding</keyword>
<keyword evidence="4" id="KW-0285">Flavoprotein</keyword>
<dbReference type="Pfam" id="PF07992">
    <property type="entry name" value="Pyr_redox_2"/>
    <property type="match status" value="1"/>
</dbReference>
<dbReference type="InterPro" id="IPR013785">
    <property type="entry name" value="Aldolase_TIM"/>
</dbReference>
<dbReference type="Gene3D" id="3.20.20.70">
    <property type="entry name" value="Aldolase class I"/>
    <property type="match status" value="1"/>
</dbReference>